<dbReference type="PANTHER" id="PTHR43570">
    <property type="entry name" value="ALDEHYDE DEHYDROGENASE"/>
    <property type="match status" value="1"/>
</dbReference>
<dbReference type="InterPro" id="IPR016163">
    <property type="entry name" value="Ald_DH_C"/>
</dbReference>
<dbReference type="GO" id="GO:0004029">
    <property type="term" value="F:aldehyde dehydrogenase (NAD+) activity"/>
    <property type="evidence" value="ECO:0007669"/>
    <property type="project" value="UniProtKB-EC"/>
</dbReference>
<dbReference type="EMBL" id="BBRZ01000073">
    <property type="protein sequence ID" value="GAM58091.1"/>
    <property type="molecule type" value="Genomic_DNA"/>
</dbReference>
<keyword evidence="2 5" id="KW-0560">Oxidoreductase</keyword>
<dbReference type="SUPFAM" id="SSF53720">
    <property type="entry name" value="ALDH-like"/>
    <property type="match status" value="1"/>
</dbReference>
<organism evidence="5 6">
    <name type="scientific">Vibrio ishigakensis</name>
    <dbReference type="NCBI Taxonomy" id="1481914"/>
    <lineage>
        <taxon>Bacteria</taxon>
        <taxon>Pseudomonadati</taxon>
        <taxon>Pseudomonadota</taxon>
        <taxon>Gammaproteobacteria</taxon>
        <taxon>Vibrionales</taxon>
        <taxon>Vibrionaceae</taxon>
        <taxon>Vibrio</taxon>
    </lineage>
</organism>
<comment type="caution">
    <text evidence="5">The sequence shown here is derived from an EMBL/GenBank/DDBJ whole genome shotgun (WGS) entry which is preliminary data.</text>
</comment>
<dbReference type="InterPro" id="IPR016161">
    <property type="entry name" value="Ald_DH/histidinol_DH"/>
</dbReference>
<dbReference type="Pfam" id="PF00171">
    <property type="entry name" value="Aldedh"/>
    <property type="match status" value="1"/>
</dbReference>
<dbReference type="GO" id="GO:0005737">
    <property type="term" value="C:cytoplasm"/>
    <property type="evidence" value="ECO:0007669"/>
    <property type="project" value="TreeGrafter"/>
</dbReference>
<protein>
    <submittedName>
        <fullName evidence="5">Aldehyde dehydrogenase</fullName>
        <ecNumber evidence="5">1.2.1.3</ecNumber>
    </submittedName>
</protein>
<feature type="domain" description="Aldehyde dehydrogenase" evidence="4">
    <location>
        <begin position="1"/>
        <end position="218"/>
    </location>
</feature>
<dbReference type="AlphaFoldDB" id="A0A0B8NVY2"/>
<keyword evidence="6" id="KW-1185">Reference proteome</keyword>
<dbReference type="InterPro" id="IPR015590">
    <property type="entry name" value="Aldehyde_DH_dom"/>
</dbReference>
<accession>A0A0B8NVY2</accession>
<gene>
    <name evidence="5" type="ORF">JCM19231_590</name>
</gene>
<evidence type="ECO:0000256" key="1">
    <source>
        <dbReference type="ARBA" id="ARBA00009986"/>
    </source>
</evidence>
<evidence type="ECO:0000256" key="2">
    <source>
        <dbReference type="ARBA" id="ARBA00023002"/>
    </source>
</evidence>
<dbReference type="InterPro" id="IPR016162">
    <property type="entry name" value="Ald_DH_N"/>
</dbReference>
<dbReference type="PANTHER" id="PTHR43570:SF20">
    <property type="entry name" value="ALDEHYDE DEHYDROGENASE ALDX-RELATED"/>
    <property type="match status" value="1"/>
</dbReference>
<sequence length="248" mass="27646">MIVADDVSMELAVERIIYGKSLNNGQVCVAPDYVLVPQAKKDDFVAEYKCQYQALFPQGVNSENLTSVANERQYNRVSSLLNQEITRGTRIEPCHDQSIDESKHRLVTHLIVEPCLDSDIMNEEIFGPLLPVIGYDDIDEAILLINDKPRPLALYLMSFDEELQKRVKNSIHSGGMCINDCVFHLAVDDAPFGGIGESGKGNYHGKEGFITFSHAKTVMTSGEEHQIKHLFSAEDNEFKVAVLAMLGK</sequence>
<reference evidence="5 6" key="1">
    <citation type="submission" date="2015-01" db="EMBL/GenBank/DDBJ databases">
        <title>Vibrio sp. C1 JCM 19231 whole genome shotgun sequence.</title>
        <authorList>
            <person name="Sawabe T."/>
            <person name="Meirelles P."/>
            <person name="Feng G."/>
            <person name="Sayaka M."/>
            <person name="Hattori M."/>
            <person name="Ohkuma M."/>
        </authorList>
    </citation>
    <scope>NUCLEOTIDE SEQUENCE [LARGE SCALE GENOMIC DNA]</scope>
    <source>
        <strain evidence="6">JCM 19231</strain>
    </source>
</reference>
<evidence type="ECO:0000313" key="5">
    <source>
        <dbReference type="EMBL" id="GAM58091.1"/>
    </source>
</evidence>
<dbReference type="GO" id="GO:0006081">
    <property type="term" value="P:aldehyde metabolic process"/>
    <property type="evidence" value="ECO:0007669"/>
    <property type="project" value="InterPro"/>
</dbReference>
<evidence type="ECO:0000256" key="3">
    <source>
        <dbReference type="ARBA" id="ARBA00023027"/>
    </source>
</evidence>
<dbReference type="InterPro" id="IPR012394">
    <property type="entry name" value="Aldehyde_DH_NAD(P)"/>
</dbReference>
<dbReference type="Gene3D" id="3.40.605.10">
    <property type="entry name" value="Aldehyde Dehydrogenase, Chain A, domain 1"/>
    <property type="match status" value="1"/>
</dbReference>
<comment type="similarity">
    <text evidence="1">Belongs to the aldehyde dehydrogenase family.</text>
</comment>
<evidence type="ECO:0000259" key="4">
    <source>
        <dbReference type="Pfam" id="PF00171"/>
    </source>
</evidence>
<proteinExistence type="inferred from homology"/>
<dbReference type="Gene3D" id="3.40.309.10">
    <property type="entry name" value="Aldehyde Dehydrogenase, Chain A, domain 2"/>
    <property type="match status" value="1"/>
</dbReference>
<dbReference type="EC" id="1.2.1.3" evidence="5"/>
<name>A0A0B8NVY2_9VIBR</name>
<keyword evidence="3" id="KW-0520">NAD</keyword>
<reference evidence="5 6" key="2">
    <citation type="submission" date="2015-01" db="EMBL/GenBank/DDBJ databases">
        <authorList>
            <consortium name="NBRP consortium"/>
            <person name="Sawabe T."/>
            <person name="Meirelles P."/>
            <person name="Feng G."/>
            <person name="Sayaka M."/>
            <person name="Hattori M."/>
            <person name="Ohkuma M."/>
        </authorList>
    </citation>
    <scope>NUCLEOTIDE SEQUENCE [LARGE SCALE GENOMIC DNA]</scope>
    <source>
        <strain evidence="6">JCM 19231</strain>
    </source>
</reference>
<evidence type="ECO:0000313" key="6">
    <source>
        <dbReference type="Proteomes" id="UP000031671"/>
    </source>
</evidence>
<dbReference type="Proteomes" id="UP000031671">
    <property type="component" value="Unassembled WGS sequence"/>
</dbReference>